<evidence type="ECO:0000313" key="6">
    <source>
        <dbReference type="Proteomes" id="UP000440096"/>
    </source>
</evidence>
<keyword evidence="6" id="KW-1185">Reference proteome</keyword>
<keyword evidence="2 5" id="KW-0808">Transferase</keyword>
<feature type="domain" description="O-methyltransferase C-terminal" evidence="4">
    <location>
        <begin position="111"/>
        <end position="302"/>
    </location>
</feature>
<dbReference type="Gene3D" id="3.40.50.150">
    <property type="entry name" value="Vaccinia Virus protein VP39"/>
    <property type="match status" value="1"/>
</dbReference>
<dbReference type="AlphaFoldDB" id="A0A6N7Z1D2"/>
<dbReference type="InterPro" id="IPR001077">
    <property type="entry name" value="COMT_C"/>
</dbReference>
<accession>A0A6N7Z1D2</accession>
<dbReference type="GO" id="GO:0032259">
    <property type="term" value="P:methylation"/>
    <property type="evidence" value="ECO:0007669"/>
    <property type="project" value="UniProtKB-KW"/>
</dbReference>
<dbReference type="InterPro" id="IPR036388">
    <property type="entry name" value="WH-like_DNA-bd_sf"/>
</dbReference>
<dbReference type="Gene3D" id="1.20.58.1390">
    <property type="match status" value="1"/>
</dbReference>
<dbReference type="Proteomes" id="UP000440096">
    <property type="component" value="Unassembled WGS sequence"/>
</dbReference>
<dbReference type="OrthoDB" id="582216at2"/>
<dbReference type="PANTHER" id="PTHR11746">
    <property type="entry name" value="O-METHYLTRANSFERASE"/>
    <property type="match status" value="1"/>
</dbReference>
<evidence type="ECO:0000259" key="4">
    <source>
        <dbReference type="Pfam" id="PF00891"/>
    </source>
</evidence>
<dbReference type="SUPFAM" id="SSF53335">
    <property type="entry name" value="S-adenosyl-L-methionine-dependent methyltransferases"/>
    <property type="match status" value="1"/>
</dbReference>
<name>A0A6N7Z1D2_9PSEU</name>
<evidence type="ECO:0000313" key="5">
    <source>
        <dbReference type="EMBL" id="MTD53334.1"/>
    </source>
</evidence>
<protein>
    <submittedName>
        <fullName evidence="5">Methyltransferase domain-containing protein</fullName>
    </submittedName>
</protein>
<sequence>MLNAGHELGLFRLLAERPELTAGDIAGALGVAPRSADILLLGTTALRLTVFDNGRYRNARLIDAMFADDSWEILGDLITFEDRIVYPAQADFVESLRQNRNVGLRRFPGEGTDLYHRLAEDPALEELFYRCMRSWSRLSNPVLLGKADLTGVTHVLDVGGGDGVNAIALAQRYPHVRFTVLDLPGAVEIAREKIDHSGLSDRISVCAADMFRDAFPRGHDCVLFANQLLIWSAEQNRTLLGKAWQALPAGGKVLIFSAMADSPEGPLYAALDNAYFATLPAENSTIYRWDEYEKWLVDTGFREVRHLPGDTWTPHAVISAIR</sequence>
<proteinExistence type="predicted"/>
<organism evidence="5 6">
    <name type="scientific">Amycolatopsis pithecellobii</name>
    <dbReference type="NCBI Taxonomy" id="664692"/>
    <lineage>
        <taxon>Bacteria</taxon>
        <taxon>Bacillati</taxon>
        <taxon>Actinomycetota</taxon>
        <taxon>Actinomycetes</taxon>
        <taxon>Pseudonocardiales</taxon>
        <taxon>Pseudonocardiaceae</taxon>
        <taxon>Amycolatopsis</taxon>
    </lineage>
</organism>
<dbReference type="GO" id="GO:0008171">
    <property type="term" value="F:O-methyltransferase activity"/>
    <property type="evidence" value="ECO:0007669"/>
    <property type="project" value="InterPro"/>
</dbReference>
<keyword evidence="3" id="KW-0949">S-adenosyl-L-methionine</keyword>
<reference evidence="5 6" key="1">
    <citation type="submission" date="2019-11" db="EMBL/GenBank/DDBJ databases">
        <title>Draft genome of Amycolatopsis RM579.</title>
        <authorList>
            <person name="Duangmal K."/>
            <person name="Mingma R."/>
        </authorList>
    </citation>
    <scope>NUCLEOTIDE SEQUENCE [LARGE SCALE GENOMIC DNA]</scope>
    <source>
        <strain evidence="5 6">RM579</strain>
    </source>
</reference>
<dbReference type="Pfam" id="PF00891">
    <property type="entry name" value="Methyltransf_2"/>
    <property type="match status" value="1"/>
</dbReference>
<dbReference type="PROSITE" id="PS51683">
    <property type="entry name" value="SAM_OMT_II"/>
    <property type="match status" value="1"/>
</dbReference>
<keyword evidence="1 5" id="KW-0489">Methyltransferase</keyword>
<dbReference type="Gene3D" id="1.10.10.10">
    <property type="entry name" value="Winged helix-like DNA-binding domain superfamily/Winged helix DNA-binding domain"/>
    <property type="match status" value="1"/>
</dbReference>
<evidence type="ECO:0000256" key="2">
    <source>
        <dbReference type="ARBA" id="ARBA00022679"/>
    </source>
</evidence>
<comment type="caution">
    <text evidence="5">The sequence shown here is derived from an EMBL/GenBank/DDBJ whole genome shotgun (WGS) entry which is preliminary data.</text>
</comment>
<dbReference type="FunFam" id="3.40.50.150:FF:000405">
    <property type="entry name" value="Carminomycin 4-O-methyltransferase DnrK"/>
    <property type="match status" value="1"/>
</dbReference>
<dbReference type="CDD" id="cd02440">
    <property type="entry name" value="AdoMet_MTases"/>
    <property type="match status" value="1"/>
</dbReference>
<evidence type="ECO:0000256" key="1">
    <source>
        <dbReference type="ARBA" id="ARBA00022603"/>
    </source>
</evidence>
<gene>
    <name evidence="5" type="ORF">GKO32_04970</name>
</gene>
<dbReference type="InterPro" id="IPR016461">
    <property type="entry name" value="COMT-like"/>
</dbReference>
<dbReference type="EMBL" id="WMBA01000005">
    <property type="protein sequence ID" value="MTD53334.1"/>
    <property type="molecule type" value="Genomic_DNA"/>
</dbReference>
<evidence type="ECO:0000256" key="3">
    <source>
        <dbReference type="ARBA" id="ARBA00022691"/>
    </source>
</evidence>
<dbReference type="InterPro" id="IPR029063">
    <property type="entry name" value="SAM-dependent_MTases_sf"/>
</dbReference>